<evidence type="ECO:0000256" key="6">
    <source>
        <dbReference type="ARBA" id="ARBA00038014"/>
    </source>
</evidence>
<proteinExistence type="inferred from homology"/>
<evidence type="ECO:0000256" key="1">
    <source>
        <dbReference type="ARBA" id="ARBA00004138"/>
    </source>
</evidence>
<dbReference type="eggNOG" id="ENOG502S22V">
    <property type="taxonomic scope" value="Eukaryota"/>
</dbReference>
<keyword evidence="5" id="KW-0966">Cell projection</keyword>
<dbReference type="InterPro" id="IPR026507">
    <property type="entry name" value="PIRC1/2"/>
</dbReference>
<dbReference type="PANTHER" id="PTHR20899">
    <property type="entry name" value="PIERCE HOMOLOG"/>
    <property type="match status" value="1"/>
</dbReference>
<dbReference type="PANTHER" id="PTHR20899:SF1">
    <property type="entry name" value="PIERCER OF MICROTUBULE WALL 1 PROTEIN"/>
    <property type="match status" value="1"/>
</dbReference>
<feature type="compositionally biased region" description="Basic and acidic residues" evidence="7">
    <location>
        <begin position="130"/>
        <end position="143"/>
    </location>
</feature>
<dbReference type="GO" id="GO:0035082">
    <property type="term" value="P:axoneme assembly"/>
    <property type="evidence" value="ECO:0007669"/>
    <property type="project" value="InterPro"/>
</dbReference>
<sequence>MCDNLCDDLETFNPEVEFLKFIKRKPVVQTAKLYENLHKREDIKCPYNFKGYGVEKDTNTMYRTCNSEYGYYAPNAYTIPTRFYPLSQRFSNDVVRFGIETKTLLNALLCDIYGKQELQARRLRRSRRQRNQDKLHRCRRSSEKSPLARMASSLAGNRPALESLDVRQLTDVCAMLKVEILMMGYLLERTLIARDRLKRHQEVLCEFVTAILVVETRKLHSNQSLRAV</sequence>
<protein>
    <submittedName>
        <fullName evidence="8">GH19118</fullName>
    </submittedName>
</protein>
<evidence type="ECO:0000256" key="2">
    <source>
        <dbReference type="ARBA" id="ARBA00004245"/>
    </source>
</evidence>
<evidence type="ECO:0000256" key="3">
    <source>
        <dbReference type="ARBA" id="ARBA00022490"/>
    </source>
</evidence>
<gene>
    <name evidence="8" type="primary">Dgri\GH19118</name>
    <name evidence="8" type="ORF">Dgri_GH19118</name>
</gene>
<accession>B4JIL9</accession>
<keyword evidence="9" id="KW-1185">Reference proteome</keyword>
<comment type="subcellular location">
    <subcellularLocation>
        <location evidence="1">Cell projection</location>
        <location evidence="1">Cilium</location>
    </subcellularLocation>
    <subcellularLocation>
        <location evidence="2">Cytoplasm</location>
        <location evidence="2">Cytoskeleton</location>
    </subcellularLocation>
</comment>
<name>B4JIL9_DROGR</name>
<dbReference type="PhylomeDB" id="B4JIL9"/>
<dbReference type="AlphaFoldDB" id="B4JIL9"/>
<evidence type="ECO:0000256" key="5">
    <source>
        <dbReference type="ARBA" id="ARBA00023273"/>
    </source>
</evidence>
<dbReference type="InParanoid" id="B4JIL9"/>
<comment type="similarity">
    <text evidence="6">Belongs to the PIERCE1 family.</text>
</comment>
<keyword evidence="3" id="KW-0963">Cytoplasm</keyword>
<dbReference type="OrthoDB" id="546383at2759"/>
<keyword evidence="4" id="KW-0206">Cytoskeleton</keyword>
<dbReference type="Proteomes" id="UP000001070">
    <property type="component" value="Unassembled WGS sequence"/>
</dbReference>
<evidence type="ECO:0000256" key="7">
    <source>
        <dbReference type="SAM" id="MobiDB-lite"/>
    </source>
</evidence>
<dbReference type="GO" id="GO:0005879">
    <property type="term" value="C:axonemal microtubule"/>
    <property type="evidence" value="ECO:0007669"/>
    <property type="project" value="InterPro"/>
</dbReference>
<dbReference type="OMA" id="MRRCCRN"/>
<dbReference type="HOGENOM" id="CLU_088355_0_0_1"/>
<organism evidence="9">
    <name type="scientific">Drosophila grimshawi</name>
    <name type="common">Hawaiian fruit fly</name>
    <name type="synonym">Idiomyia grimshawi</name>
    <dbReference type="NCBI Taxonomy" id="7222"/>
    <lineage>
        <taxon>Eukaryota</taxon>
        <taxon>Metazoa</taxon>
        <taxon>Ecdysozoa</taxon>
        <taxon>Arthropoda</taxon>
        <taxon>Hexapoda</taxon>
        <taxon>Insecta</taxon>
        <taxon>Pterygota</taxon>
        <taxon>Neoptera</taxon>
        <taxon>Endopterygota</taxon>
        <taxon>Diptera</taxon>
        <taxon>Brachycera</taxon>
        <taxon>Muscomorpha</taxon>
        <taxon>Ephydroidea</taxon>
        <taxon>Drosophilidae</taxon>
        <taxon>Drosophila</taxon>
        <taxon>Hawaiian Drosophila</taxon>
    </lineage>
</organism>
<feature type="region of interest" description="Disordered" evidence="7">
    <location>
        <begin position="123"/>
        <end position="149"/>
    </location>
</feature>
<reference evidence="8 9" key="1">
    <citation type="journal article" date="2007" name="Nature">
        <title>Evolution of genes and genomes on the Drosophila phylogeny.</title>
        <authorList>
            <consortium name="Drosophila 12 Genomes Consortium"/>
            <person name="Clark A.G."/>
            <person name="Eisen M.B."/>
            <person name="Smith D.R."/>
            <person name="Bergman C.M."/>
            <person name="Oliver B."/>
            <person name="Markow T.A."/>
            <person name="Kaufman T.C."/>
            <person name="Kellis M."/>
            <person name="Gelbart W."/>
            <person name="Iyer V.N."/>
            <person name="Pollard D.A."/>
            <person name="Sackton T.B."/>
            <person name="Larracuente A.M."/>
            <person name="Singh N.D."/>
            <person name="Abad J.P."/>
            <person name="Abt D.N."/>
            <person name="Adryan B."/>
            <person name="Aguade M."/>
            <person name="Akashi H."/>
            <person name="Anderson W.W."/>
            <person name="Aquadro C.F."/>
            <person name="Ardell D.H."/>
            <person name="Arguello R."/>
            <person name="Artieri C.G."/>
            <person name="Barbash D.A."/>
            <person name="Barker D."/>
            <person name="Barsanti P."/>
            <person name="Batterham P."/>
            <person name="Batzoglou S."/>
            <person name="Begun D."/>
            <person name="Bhutkar A."/>
            <person name="Blanco E."/>
            <person name="Bosak S.A."/>
            <person name="Bradley R.K."/>
            <person name="Brand A.D."/>
            <person name="Brent M.R."/>
            <person name="Brooks A.N."/>
            <person name="Brown R.H."/>
            <person name="Butlin R.K."/>
            <person name="Caggese C."/>
            <person name="Calvi B.R."/>
            <person name="Bernardo de Carvalho A."/>
            <person name="Caspi A."/>
            <person name="Castrezana S."/>
            <person name="Celniker S.E."/>
            <person name="Chang J.L."/>
            <person name="Chapple C."/>
            <person name="Chatterji S."/>
            <person name="Chinwalla A."/>
            <person name="Civetta A."/>
            <person name="Clifton S.W."/>
            <person name="Comeron J.M."/>
            <person name="Costello J.C."/>
            <person name="Coyne J.A."/>
            <person name="Daub J."/>
            <person name="David R.G."/>
            <person name="Delcher A.L."/>
            <person name="Delehaunty K."/>
            <person name="Do C.B."/>
            <person name="Ebling H."/>
            <person name="Edwards K."/>
            <person name="Eickbush T."/>
            <person name="Evans J.D."/>
            <person name="Filipski A."/>
            <person name="Findeiss S."/>
            <person name="Freyhult E."/>
            <person name="Fulton L."/>
            <person name="Fulton R."/>
            <person name="Garcia A.C."/>
            <person name="Gardiner A."/>
            <person name="Garfield D.A."/>
            <person name="Garvin B.E."/>
            <person name="Gibson G."/>
            <person name="Gilbert D."/>
            <person name="Gnerre S."/>
            <person name="Godfrey J."/>
            <person name="Good R."/>
            <person name="Gotea V."/>
            <person name="Gravely B."/>
            <person name="Greenberg A.J."/>
            <person name="Griffiths-Jones S."/>
            <person name="Gross S."/>
            <person name="Guigo R."/>
            <person name="Gustafson E.A."/>
            <person name="Haerty W."/>
            <person name="Hahn M.W."/>
            <person name="Halligan D.L."/>
            <person name="Halpern A.L."/>
            <person name="Halter G.M."/>
            <person name="Han M.V."/>
            <person name="Heger A."/>
            <person name="Hillier L."/>
            <person name="Hinrichs A.S."/>
            <person name="Holmes I."/>
            <person name="Hoskins R.A."/>
            <person name="Hubisz M.J."/>
            <person name="Hultmark D."/>
            <person name="Huntley M.A."/>
            <person name="Jaffe D.B."/>
            <person name="Jagadeeshan S."/>
            <person name="Jeck W.R."/>
            <person name="Johnson J."/>
            <person name="Jones C.D."/>
            <person name="Jordan W.C."/>
            <person name="Karpen G.H."/>
            <person name="Kataoka E."/>
            <person name="Keightley P.D."/>
            <person name="Kheradpour P."/>
            <person name="Kirkness E.F."/>
            <person name="Koerich L.B."/>
            <person name="Kristiansen K."/>
            <person name="Kudrna D."/>
            <person name="Kulathinal R.J."/>
            <person name="Kumar S."/>
            <person name="Kwok R."/>
            <person name="Lander E."/>
            <person name="Langley C.H."/>
            <person name="Lapoint R."/>
            <person name="Lazzaro B.P."/>
            <person name="Lee S.J."/>
            <person name="Levesque L."/>
            <person name="Li R."/>
            <person name="Lin C.F."/>
            <person name="Lin M.F."/>
            <person name="Lindblad-Toh K."/>
            <person name="Llopart A."/>
            <person name="Long M."/>
            <person name="Low L."/>
            <person name="Lozovsky E."/>
            <person name="Lu J."/>
            <person name="Luo M."/>
            <person name="Machado C.A."/>
            <person name="Makalowski W."/>
            <person name="Marzo M."/>
            <person name="Matsuda M."/>
            <person name="Matzkin L."/>
            <person name="McAllister B."/>
            <person name="McBride C.S."/>
            <person name="McKernan B."/>
            <person name="McKernan K."/>
            <person name="Mendez-Lago M."/>
            <person name="Minx P."/>
            <person name="Mollenhauer M.U."/>
            <person name="Montooth K."/>
            <person name="Mount S.M."/>
            <person name="Mu X."/>
            <person name="Myers E."/>
            <person name="Negre B."/>
            <person name="Newfeld S."/>
            <person name="Nielsen R."/>
            <person name="Noor M.A."/>
            <person name="O'Grady P."/>
            <person name="Pachter L."/>
            <person name="Papaceit M."/>
            <person name="Parisi M.J."/>
            <person name="Parisi M."/>
            <person name="Parts L."/>
            <person name="Pedersen J.S."/>
            <person name="Pesole G."/>
            <person name="Phillippy A.M."/>
            <person name="Ponting C.P."/>
            <person name="Pop M."/>
            <person name="Porcelli D."/>
            <person name="Powell J.R."/>
            <person name="Prohaska S."/>
            <person name="Pruitt K."/>
            <person name="Puig M."/>
            <person name="Quesneville H."/>
            <person name="Ram K.R."/>
            <person name="Rand D."/>
            <person name="Rasmussen M.D."/>
            <person name="Reed L.K."/>
            <person name="Reenan R."/>
            <person name="Reily A."/>
            <person name="Remington K.A."/>
            <person name="Rieger T.T."/>
            <person name="Ritchie M.G."/>
            <person name="Robin C."/>
            <person name="Rogers Y.H."/>
            <person name="Rohde C."/>
            <person name="Rozas J."/>
            <person name="Rubenfield M.J."/>
            <person name="Ruiz A."/>
            <person name="Russo S."/>
            <person name="Salzberg S.L."/>
            <person name="Sanchez-Gracia A."/>
            <person name="Saranga D.J."/>
            <person name="Sato H."/>
            <person name="Schaeffer S.W."/>
            <person name="Schatz M.C."/>
            <person name="Schlenke T."/>
            <person name="Schwartz R."/>
            <person name="Segarra C."/>
            <person name="Singh R.S."/>
            <person name="Sirot L."/>
            <person name="Sirota M."/>
            <person name="Sisneros N.B."/>
            <person name="Smith C.D."/>
            <person name="Smith T.F."/>
            <person name="Spieth J."/>
            <person name="Stage D.E."/>
            <person name="Stark A."/>
            <person name="Stephan W."/>
            <person name="Strausberg R.L."/>
            <person name="Strempel S."/>
            <person name="Sturgill D."/>
            <person name="Sutton G."/>
            <person name="Sutton G.G."/>
            <person name="Tao W."/>
            <person name="Teichmann S."/>
            <person name="Tobari Y.N."/>
            <person name="Tomimura Y."/>
            <person name="Tsolas J.M."/>
            <person name="Valente V.L."/>
            <person name="Venter E."/>
            <person name="Venter J.C."/>
            <person name="Vicario S."/>
            <person name="Vieira F.G."/>
            <person name="Vilella A.J."/>
            <person name="Villasante A."/>
            <person name="Walenz B."/>
            <person name="Wang J."/>
            <person name="Wasserman M."/>
            <person name="Watts T."/>
            <person name="Wilson D."/>
            <person name="Wilson R.K."/>
            <person name="Wing R.A."/>
            <person name="Wolfner M.F."/>
            <person name="Wong A."/>
            <person name="Wong G.K."/>
            <person name="Wu C.I."/>
            <person name="Wu G."/>
            <person name="Yamamoto D."/>
            <person name="Yang H.P."/>
            <person name="Yang S.P."/>
            <person name="Yorke J.A."/>
            <person name="Yoshida K."/>
            <person name="Zdobnov E."/>
            <person name="Zhang P."/>
            <person name="Zhang Y."/>
            <person name="Zimin A.V."/>
            <person name="Baldwin J."/>
            <person name="Abdouelleil A."/>
            <person name="Abdulkadir J."/>
            <person name="Abebe A."/>
            <person name="Abera B."/>
            <person name="Abreu J."/>
            <person name="Acer S.C."/>
            <person name="Aftuck L."/>
            <person name="Alexander A."/>
            <person name="An P."/>
            <person name="Anderson E."/>
            <person name="Anderson S."/>
            <person name="Arachi H."/>
            <person name="Azer M."/>
            <person name="Bachantsang P."/>
            <person name="Barry A."/>
            <person name="Bayul T."/>
            <person name="Berlin A."/>
            <person name="Bessette D."/>
            <person name="Bloom T."/>
            <person name="Blye J."/>
            <person name="Boguslavskiy L."/>
            <person name="Bonnet C."/>
            <person name="Boukhgalter B."/>
            <person name="Bourzgui I."/>
            <person name="Brown A."/>
            <person name="Cahill P."/>
            <person name="Channer S."/>
            <person name="Cheshatsang Y."/>
            <person name="Chuda L."/>
            <person name="Citroen M."/>
            <person name="Collymore A."/>
            <person name="Cooke P."/>
            <person name="Costello M."/>
            <person name="D'Aco K."/>
            <person name="Daza R."/>
            <person name="De Haan G."/>
            <person name="DeGray S."/>
            <person name="DeMaso C."/>
            <person name="Dhargay N."/>
            <person name="Dooley K."/>
            <person name="Dooley E."/>
            <person name="Doricent M."/>
            <person name="Dorje P."/>
            <person name="Dorjee K."/>
            <person name="Dupes A."/>
            <person name="Elong R."/>
            <person name="Falk J."/>
            <person name="Farina A."/>
            <person name="Faro S."/>
            <person name="Ferguson D."/>
            <person name="Fisher S."/>
            <person name="Foley C.D."/>
            <person name="Franke A."/>
            <person name="Friedrich D."/>
            <person name="Gadbois L."/>
            <person name="Gearin G."/>
            <person name="Gearin C.R."/>
            <person name="Giannoukos G."/>
            <person name="Goode T."/>
            <person name="Graham J."/>
            <person name="Grandbois E."/>
            <person name="Grewal S."/>
            <person name="Gyaltsen K."/>
            <person name="Hafez N."/>
            <person name="Hagos B."/>
            <person name="Hall J."/>
            <person name="Henson C."/>
            <person name="Hollinger A."/>
            <person name="Honan T."/>
            <person name="Huard M.D."/>
            <person name="Hughes L."/>
            <person name="Hurhula B."/>
            <person name="Husby M.E."/>
            <person name="Kamat A."/>
            <person name="Kanga B."/>
            <person name="Kashin S."/>
            <person name="Khazanovich D."/>
            <person name="Kisner P."/>
            <person name="Lance K."/>
            <person name="Lara M."/>
            <person name="Lee W."/>
            <person name="Lennon N."/>
            <person name="Letendre F."/>
            <person name="LeVine R."/>
            <person name="Lipovsky A."/>
            <person name="Liu X."/>
            <person name="Liu J."/>
            <person name="Liu S."/>
            <person name="Lokyitsang T."/>
            <person name="Lokyitsang Y."/>
            <person name="Lubonja R."/>
            <person name="Lui A."/>
            <person name="MacDonald P."/>
            <person name="Magnisalis V."/>
            <person name="Maru K."/>
            <person name="Matthews C."/>
            <person name="McCusker W."/>
            <person name="McDonough S."/>
            <person name="Mehta T."/>
            <person name="Meldrim J."/>
            <person name="Meneus L."/>
            <person name="Mihai O."/>
            <person name="Mihalev A."/>
            <person name="Mihova T."/>
            <person name="Mittelman R."/>
            <person name="Mlenga V."/>
            <person name="Montmayeur A."/>
            <person name="Mulrain L."/>
            <person name="Navidi A."/>
            <person name="Naylor J."/>
            <person name="Negash T."/>
            <person name="Nguyen T."/>
            <person name="Nguyen N."/>
            <person name="Nicol R."/>
            <person name="Norbu C."/>
            <person name="Norbu N."/>
            <person name="Novod N."/>
            <person name="O'Neill B."/>
            <person name="Osman S."/>
            <person name="Markiewicz E."/>
            <person name="Oyono O.L."/>
            <person name="Patti C."/>
            <person name="Phunkhang P."/>
            <person name="Pierre F."/>
            <person name="Priest M."/>
            <person name="Raghuraman S."/>
            <person name="Rege F."/>
            <person name="Reyes R."/>
            <person name="Rise C."/>
            <person name="Rogov P."/>
            <person name="Ross K."/>
            <person name="Ryan E."/>
            <person name="Settipalli S."/>
            <person name="Shea T."/>
            <person name="Sherpa N."/>
            <person name="Shi L."/>
            <person name="Shih D."/>
            <person name="Sparrow T."/>
            <person name="Spaulding J."/>
            <person name="Stalker J."/>
            <person name="Stange-Thomann N."/>
            <person name="Stavropoulos S."/>
            <person name="Stone C."/>
            <person name="Strader C."/>
            <person name="Tesfaye S."/>
            <person name="Thomson T."/>
            <person name="Thoulutsang Y."/>
            <person name="Thoulutsang D."/>
            <person name="Topham K."/>
            <person name="Topping I."/>
            <person name="Tsamla T."/>
            <person name="Vassiliev H."/>
            <person name="Vo A."/>
            <person name="Wangchuk T."/>
            <person name="Wangdi T."/>
            <person name="Weiand M."/>
            <person name="Wilkinson J."/>
            <person name="Wilson A."/>
            <person name="Yadav S."/>
            <person name="Young G."/>
            <person name="Yu Q."/>
            <person name="Zembek L."/>
            <person name="Zhong D."/>
            <person name="Zimmer A."/>
            <person name="Zwirko Z."/>
            <person name="Jaffe D.B."/>
            <person name="Alvarez P."/>
            <person name="Brockman W."/>
            <person name="Butler J."/>
            <person name="Chin C."/>
            <person name="Gnerre S."/>
            <person name="Grabherr M."/>
            <person name="Kleber M."/>
            <person name="Mauceli E."/>
            <person name="MacCallum I."/>
        </authorList>
    </citation>
    <scope>NUCLEOTIDE SEQUENCE [LARGE SCALE GENOMIC DNA]</scope>
    <source>
        <strain evidence="9">Tucson 15287-2541.00</strain>
    </source>
</reference>
<dbReference type="Pfam" id="PF14892">
    <property type="entry name" value="PIRC1_2"/>
    <property type="match status" value="1"/>
</dbReference>
<evidence type="ECO:0000256" key="4">
    <source>
        <dbReference type="ARBA" id="ARBA00023212"/>
    </source>
</evidence>
<evidence type="ECO:0000313" key="9">
    <source>
        <dbReference type="Proteomes" id="UP000001070"/>
    </source>
</evidence>
<dbReference type="EMBL" id="CH916369">
    <property type="protein sequence ID" value="EDV93100.1"/>
    <property type="molecule type" value="Genomic_DNA"/>
</dbReference>
<dbReference type="STRING" id="7222.B4JIL9"/>
<evidence type="ECO:0000313" key="8">
    <source>
        <dbReference type="EMBL" id="EDV93100.1"/>
    </source>
</evidence>